<proteinExistence type="inferred from homology"/>
<dbReference type="Proteomes" id="UP000037510">
    <property type="component" value="Unassembled WGS sequence"/>
</dbReference>
<dbReference type="STRING" id="104452.A0A0L7KRP8"/>
<evidence type="ECO:0000256" key="2">
    <source>
        <dbReference type="ARBA" id="ARBA00023242"/>
    </source>
</evidence>
<dbReference type="EMBL" id="JTDY01006695">
    <property type="protein sequence ID" value="KOB65765.1"/>
    <property type="molecule type" value="Genomic_DNA"/>
</dbReference>
<keyword evidence="2" id="KW-0539">Nucleus</keyword>
<protein>
    <submittedName>
        <fullName evidence="5">Unconventional prefoldin RPB5 interactor</fullName>
    </submittedName>
</protein>
<dbReference type="GO" id="GO:0000122">
    <property type="term" value="P:negative regulation of transcription by RNA polymerase II"/>
    <property type="evidence" value="ECO:0007669"/>
    <property type="project" value="TreeGrafter"/>
</dbReference>
<name>A0A0L7KRP8_OPEBR</name>
<evidence type="ECO:0000256" key="3">
    <source>
        <dbReference type="ARBA" id="ARBA00038295"/>
    </source>
</evidence>
<dbReference type="SUPFAM" id="SSF46579">
    <property type="entry name" value="Prefoldin"/>
    <property type="match status" value="1"/>
</dbReference>
<dbReference type="InterPro" id="IPR009053">
    <property type="entry name" value="Prefoldin"/>
</dbReference>
<evidence type="ECO:0000313" key="5">
    <source>
        <dbReference type="EMBL" id="KOB65765.1"/>
    </source>
</evidence>
<evidence type="ECO:0000256" key="1">
    <source>
        <dbReference type="ARBA" id="ARBA00004123"/>
    </source>
</evidence>
<dbReference type="InterPro" id="IPR004127">
    <property type="entry name" value="Prefoldin_subunit_alpha"/>
</dbReference>
<dbReference type="Gene3D" id="1.10.287.370">
    <property type="match status" value="1"/>
</dbReference>
<reference evidence="5 6" key="1">
    <citation type="journal article" date="2015" name="Genome Biol. Evol.">
        <title>The genome of winter moth (Operophtera brumata) provides a genomic perspective on sexual dimorphism and phenology.</title>
        <authorList>
            <person name="Derks M.F."/>
            <person name="Smit S."/>
            <person name="Salis L."/>
            <person name="Schijlen E."/>
            <person name="Bossers A."/>
            <person name="Mateman C."/>
            <person name="Pijl A.S."/>
            <person name="de Ridder D."/>
            <person name="Groenen M.A."/>
            <person name="Visser M.E."/>
            <person name="Megens H.J."/>
        </authorList>
    </citation>
    <scope>NUCLEOTIDE SEQUENCE [LARGE SCALE GENOMIC DNA]</scope>
    <source>
        <strain evidence="5">WM2013NL</strain>
        <tissue evidence="5">Head and thorax</tissue>
    </source>
</reference>
<comment type="caution">
    <text evidence="5">The sequence shown here is derived from an EMBL/GenBank/DDBJ whole genome shotgun (WGS) entry which is preliminary data.</text>
</comment>
<dbReference type="InterPro" id="IPR052255">
    <property type="entry name" value="RNA_pol_II_subunit5-mediator"/>
</dbReference>
<evidence type="ECO:0000313" key="6">
    <source>
        <dbReference type="Proteomes" id="UP000037510"/>
    </source>
</evidence>
<evidence type="ECO:0000256" key="4">
    <source>
        <dbReference type="SAM" id="Coils"/>
    </source>
</evidence>
<keyword evidence="6" id="KW-1185">Reference proteome</keyword>
<dbReference type="GO" id="GO:0005634">
    <property type="term" value="C:nucleus"/>
    <property type="evidence" value="ECO:0007669"/>
    <property type="project" value="UniProtKB-SubCell"/>
</dbReference>
<dbReference type="PANTHER" id="PTHR15111:SF0">
    <property type="entry name" value="UNCONVENTIONAL PREFOLDIN RPB5 INTERACTOR 1"/>
    <property type="match status" value="1"/>
</dbReference>
<dbReference type="Pfam" id="PF02996">
    <property type="entry name" value="Prefoldin"/>
    <property type="match status" value="1"/>
</dbReference>
<feature type="coiled-coil region" evidence="4">
    <location>
        <begin position="240"/>
        <end position="305"/>
    </location>
</feature>
<organism evidence="5 6">
    <name type="scientific">Operophtera brumata</name>
    <name type="common">Winter moth</name>
    <name type="synonym">Phalaena brumata</name>
    <dbReference type="NCBI Taxonomy" id="104452"/>
    <lineage>
        <taxon>Eukaryota</taxon>
        <taxon>Metazoa</taxon>
        <taxon>Ecdysozoa</taxon>
        <taxon>Arthropoda</taxon>
        <taxon>Hexapoda</taxon>
        <taxon>Insecta</taxon>
        <taxon>Pterygota</taxon>
        <taxon>Neoptera</taxon>
        <taxon>Endopterygota</taxon>
        <taxon>Lepidoptera</taxon>
        <taxon>Glossata</taxon>
        <taxon>Ditrysia</taxon>
        <taxon>Geometroidea</taxon>
        <taxon>Geometridae</taxon>
        <taxon>Larentiinae</taxon>
        <taxon>Operophtera</taxon>
    </lineage>
</organism>
<dbReference type="PANTHER" id="PTHR15111">
    <property type="entry name" value="RNA POLYMERASE II SUBUNIT 5-MEDIATING PROTEIN NNX3"/>
    <property type="match status" value="1"/>
</dbReference>
<accession>A0A0L7KRP8</accession>
<comment type="subcellular location">
    <subcellularLocation>
        <location evidence="1">Nucleus</location>
    </subcellularLocation>
</comment>
<dbReference type="AlphaFoldDB" id="A0A0L7KRP8"/>
<dbReference type="GO" id="GO:0003682">
    <property type="term" value="F:chromatin binding"/>
    <property type="evidence" value="ECO:0007669"/>
    <property type="project" value="TreeGrafter"/>
</dbReference>
<keyword evidence="4" id="KW-0175">Coiled coil</keyword>
<comment type="similarity">
    <text evidence="3">Belongs to the RNA polymerase II subunit 5-mediating protein family.</text>
</comment>
<dbReference type="GO" id="GO:0019212">
    <property type="term" value="F:phosphatase inhibitor activity"/>
    <property type="evidence" value="ECO:0007669"/>
    <property type="project" value="TreeGrafter"/>
</dbReference>
<gene>
    <name evidence="5" type="ORF">OBRU01_22212</name>
</gene>
<dbReference type="GO" id="GO:0003714">
    <property type="term" value="F:transcription corepressor activity"/>
    <property type="evidence" value="ECO:0007669"/>
    <property type="project" value="TreeGrafter"/>
</dbReference>
<sequence length="453" mass="53105">MSFINSLYQKSVADNQRNLHFWEDYLNNLRALNFSVYADKLKVPIIVPIGSRVFFRGELKHTNEVTVALGADYFVKCSLTQAEVLRQHRIKEKEYLENQISLTQHQLLEKEGQEILEVFTEDEDKAWRQKHKENVRKYKQGTSKEKEKPKEDITDEELWNRLEELELEEELENELLDNYNEISDKRKDNSFLVNEEQTKNDNEISDDIQHKNYDSTATIEDKMNILNNKAADTNEATKSKNDLLQQVLDKQNQLEEKLLELKNRDRQPSKTEKDLMLRLEEMEQLDELEDEMDRLDDDILETDSDDDETIVKTTPTILKKSISFADEVEDTSETVDITFKHSEVEPSRDPYDPEKGILKPSDIYEAHSQNLNSKPISILKKTKYDSNISEDVLTREQVNINLSVDSSEIELYPVKETIVVKDVIENLIDNQIKIDIDVRPTSLFKKRRMQNKS</sequence>